<dbReference type="Pfam" id="PF09295">
    <property type="entry name" value="ChAPs"/>
    <property type="match status" value="1"/>
</dbReference>
<accession>A0ABW6A153</accession>
<keyword evidence="4" id="KW-1185">Reference proteome</keyword>
<evidence type="ECO:0000256" key="1">
    <source>
        <dbReference type="SAM" id="SignalP"/>
    </source>
</evidence>
<dbReference type="Gene3D" id="2.170.130.10">
    <property type="entry name" value="TonB-dependent receptor, plug domain"/>
    <property type="match status" value="1"/>
</dbReference>
<dbReference type="PANTHER" id="PTHR45737:SF6">
    <property type="entry name" value="VON WILLEBRAND FACTOR A DOMAIN-CONTAINING PROTEIN 5A"/>
    <property type="match status" value="1"/>
</dbReference>
<dbReference type="InterPro" id="IPR015374">
    <property type="entry name" value="ChAPs"/>
</dbReference>
<evidence type="ECO:0000259" key="2">
    <source>
        <dbReference type="PROSITE" id="PS51468"/>
    </source>
</evidence>
<evidence type="ECO:0000313" key="3">
    <source>
        <dbReference type="EMBL" id="MFD2918190.1"/>
    </source>
</evidence>
<dbReference type="EMBL" id="JBHUOZ010000001">
    <property type="protein sequence ID" value="MFD2918190.1"/>
    <property type="molecule type" value="Genomic_DNA"/>
</dbReference>
<dbReference type="Proteomes" id="UP001597511">
    <property type="component" value="Unassembled WGS sequence"/>
</dbReference>
<feature type="domain" description="VIT" evidence="2">
    <location>
        <begin position="12"/>
        <end position="140"/>
    </location>
</feature>
<protein>
    <submittedName>
        <fullName evidence="3">VIT domain-containing protein</fullName>
    </submittedName>
</protein>
<sequence>MRYLLLLFILFTGTLANGQNNWDKKVGIKTVNIQVEVKDLLASTTYEFEFINPQNTIVEGLYTFKLLPDQVVTAMQLELDGKYRDATIEEKWKANTAYREIVGKRIDPALLVKDYNHQYRLNIYPMPANGTRKIKITIDEVLPVQDGRLVYSLPLAITDIVREGKIELLLKDKTHIKLSPEYEWNDQRQIVVDNNTLIGKDIFTMEVPGLVFIAGDTGVIGRLVRTKEHSLPGRLNKLLIMWDVSASMKSRSLHKEITYLQKFIKLHKPETVRFLVFSDKVHEEKIFDHPYSKEKNIEKYLRQLTYDGATSYKALNMFEVDVDYTLLFSDGGVSLEKNIKPYRGPIKAITTGYANVEKLKAFTCLTKDAVVNIASGDLDSMIIRQPLQYATQDLPVNYEVKTIINDIVYVIPGESVTAVNQEQGGLTRYDKSYFNKLNIILTLNDLQKAPWYQQYKTLLKFGIEFRVVTPYTAFIVLERLEDYIKYDIAVPPDMYEAAAKVNYTHTQHKYIYTEQAEKLKQLNRVIEAFNKKYNKMLPAVEELPARFQNSGTGSFSQLAGNNLPVSIRGVSGSAAGLSINNELDESVVVTRYKVSGTKTVVGRTGDVFTSAQTIEQALQGRVAGVQVSGASAGFFNNATVSIRGAVRGPLWVLDNIPVDGNINDYVIGSDIDYVEVLKSPFETAVWGSRGADGVILVFTKKGKSQNYVNTRPYRLSDMEDEDYLQELKSAANKIDTYNELRKTYSEHVGFFIDVADYFYSIGLKEGARRIILNAIEAGNNQSAKATVAQVFAAWGEYGQAIEFYEQLIEPGAGIKRLLAWCYYRNGNVEKAINILYDLITEEVLGNEWLEARAVFLQDLMGMVNVNAGKIEPVAGLDVTGAVADIRVVISTEEPIESVSVRKPGDYTFQKIDWTPHFLFRTGDFAYDFMLSEATKGTYKFRIKYNDYRYYYNYSRPDIAPKTVQVFIYRNYGKPNQTIEQQNISIDNQSGEFEIMRFNW</sequence>
<proteinExistence type="predicted"/>
<organism evidence="3 4">
    <name type="scientific">Terrimonas rubra</name>
    <dbReference type="NCBI Taxonomy" id="1035890"/>
    <lineage>
        <taxon>Bacteria</taxon>
        <taxon>Pseudomonadati</taxon>
        <taxon>Bacteroidota</taxon>
        <taxon>Chitinophagia</taxon>
        <taxon>Chitinophagales</taxon>
        <taxon>Chitinophagaceae</taxon>
        <taxon>Terrimonas</taxon>
    </lineage>
</organism>
<dbReference type="SUPFAM" id="SSF56935">
    <property type="entry name" value="Porins"/>
    <property type="match status" value="1"/>
</dbReference>
<name>A0ABW6A153_9BACT</name>
<dbReference type="Gene3D" id="1.25.40.10">
    <property type="entry name" value="Tetratricopeptide repeat domain"/>
    <property type="match status" value="1"/>
</dbReference>
<dbReference type="RefSeq" id="WP_386093872.1">
    <property type="nucleotide sequence ID" value="NZ_JBHUOZ010000001.1"/>
</dbReference>
<feature type="signal peptide" evidence="1">
    <location>
        <begin position="1"/>
        <end position="18"/>
    </location>
</feature>
<evidence type="ECO:0000313" key="4">
    <source>
        <dbReference type="Proteomes" id="UP001597511"/>
    </source>
</evidence>
<comment type="caution">
    <text evidence="3">The sequence shown here is derived from an EMBL/GenBank/DDBJ whole genome shotgun (WGS) entry which is preliminary data.</text>
</comment>
<dbReference type="InterPro" id="IPR013694">
    <property type="entry name" value="VIT"/>
</dbReference>
<dbReference type="SUPFAM" id="SSF48452">
    <property type="entry name" value="TPR-like"/>
    <property type="match status" value="1"/>
</dbReference>
<dbReference type="PANTHER" id="PTHR45737">
    <property type="entry name" value="VON WILLEBRAND FACTOR A DOMAIN-CONTAINING PROTEIN 5A"/>
    <property type="match status" value="1"/>
</dbReference>
<dbReference type="InterPro" id="IPR037066">
    <property type="entry name" value="Plug_dom_sf"/>
</dbReference>
<reference evidence="4" key="1">
    <citation type="journal article" date="2019" name="Int. J. Syst. Evol. Microbiol.">
        <title>The Global Catalogue of Microorganisms (GCM) 10K type strain sequencing project: providing services to taxonomists for standard genome sequencing and annotation.</title>
        <authorList>
            <consortium name="The Broad Institute Genomics Platform"/>
            <consortium name="The Broad Institute Genome Sequencing Center for Infectious Disease"/>
            <person name="Wu L."/>
            <person name="Ma J."/>
        </authorList>
    </citation>
    <scope>NUCLEOTIDE SEQUENCE [LARGE SCALE GENOMIC DNA]</scope>
    <source>
        <strain evidence="4">KCTC 23299</strain>
    </source>
</reference>
<feature type="chain" id="PRO_5047031031" evidence="1">
    <location>
        <begin position="19"/>
        <end position="999"/>
    </location>
</feature>
<dbReference type="PROSITE" id="PS51468">
    <property type="entry name" value="VIT"/>
    <property type="match status" value="1"/>
</dbReference>
<dbReference type="Pfam" id="PF08487">
    <property type="entry name" value="VIT"/>
    <property type="match status" value="1"/>
</dbReference>
<keyword evidence="1" id="KW-0732">Signal</keyword>
<gene>
    <name evidence="3" type="ORF">ACFS6H_00635</name>
</gene>
<dbReference type="InterPro" id="IPR011990">
    <property type="entry name" value="TPR-like_helical_dom_sf"/>
</dbReference>